<organism evidence="2 3">
    <name type="scientific">Kitasatospora gansuensis</name>
    <dbReference type="NCBI Taxonomy" id="258050"/>
    <lineage>
        <taxon>Bacteria</taxon>
        <taxon>Bacillati</taxon>
        <taxon>Actinomycetota</taxon>
        <taxon>Actinomycetes</taxon>
        <taxon>Kitasatosporales</taxon>
        <taxon>Streptomycetaceae</taxon>
        <taxon>Kitasatospora</taxon>
    </lineage>
</organism>
<dbReference type="Proteomes" id="UP000573327">
    <property type="component" value="Unassembled WGS sequence"/>
</dbReference>
<accession>A0A7W7SCG8</accession>
<proteinExistence type="predicted"/>
<sequence length="141" mass="15834">MRPAPISDERLASIRALSLAVLVPQSETWSGPARRRATVYARMFAPVLRELLDEIAELDADLDSAEAELAAERARAERLAARLPRPTPRSRPSITRRAGGRWQVRWSEDGGRRRSATVSTKHEARQYADYLMDLARRGGAR</sequence>
<dbReference type="AlphaFoldDB" id="A0A7W7SCG8"/>
<protein>
    <submittedName>
        <fullName evidence="2">Uncharacterized protein</fullName>
    </submittedName>
</protein>
<evidence type="ECO:0000313" key="3">
    <source>
        <dbReference type="Proteomes" id="UP000573327"/>
    </source>
</evidence>
<reference evidence="2 3" key="1">
    <citation type="submission" date="2020-08" db="EMBL/GenBank/DDBJ databases">
        <title>Sequencing the genomes of 1000 actinobacteria strains.</title>
        <authorList>
            <person name="Klenk H.-P."/>
        </authorList>
    </citation>
    <scope>NUCLEOTIDE SEQUENCE [LARGE SCALE GENOMIC DNA]</scope>
    <source>
        <strain evidence="2 3">DSM 44786</strain>
    </source>
</reference>
<gene>
    <name evidence="2" type="ORF">F4556_002391</name>
</gene>
<evidence type="ECO:0000313" key="2">
    <source>
        <dbReference type="EMBL" id="MBB4946856.1"/>
    </source>
</evidence>
<evidence type="ECO:0000256" key="1">
    <source>
        <dbReference type="SAM" id="MobiDB-lite"/>
    </source>
</evidence>
<dbReference type="EMBL" id="JACHJR010000001">
    <property type="protein sequence ID" value="MBB4946856.1"/>
    <property type="molecule type" value="Genomic_DNA"/>
</dbReference>
<dbReference type="RefSeq" id="WP_184914137.1">
    <property type="nucleotide sequence ID" value="NZ_JACHJR010000001.1"/>
</dbReference>
<name>A0A7W7SCG8_9ACTN</name>
<comment type="caution">
    <text evidence="2">The sequence shown here is derived from an EMBL/GenBank/DDBJ whole genome shotgun (WGS) entry which is preliminary data.</text>
</comment>
<keyword evidence="3" id="KW-1185">Reference proteome</keyword>
<feature type="region of interest" description="Disordered" evidence="1">
    <location>
        <begin position="80"/>
        <end position="99"/>
    </location>
</feature>